<name>A0A1Z4EU66_9MYCO</name>
<dbReference type="EMBL" id="AP018165">
    <property type="protein sequence ID" value="BAX96501.1"/>
    <property type="molecule type" value="Genomic_DNA"/>
</dbReference>
<reference evidence="4" key="1">
    <citation type="journal article" date="2017" name="Genome Announc.">
        <title>Complete Genome Sequence of Mycobacterium stephanolepidis.</title>
        <authorList>
            <person name="Fukano H."/>
            <person name="Yoshida M."/>
            <person name="Katayama Y."/>
            <person name="Omatsu T."/>
            <person name="Mizutani T."/>
            <person name="Kurata O."/>
            <person name="Wada S."/>
            <person name="Hoshino Y."/>
        </authorList>
    </citation>
    <scope>NUCLEOTIDE SEQUENCE [LARGE SCALE GENOMIC DNA]</scope>
    <source>
        <strain evidence="4">NJB0901</strain>
    </source>
</reference>
<dbReference type="KEGG" id="mste:MSTE_01171"/>
<dbReference type="OrthoDB" id="4775389at2"/>
<evidence type="ECO:0000256" key="1">
    <source>
        <dbReference type="SAM" id="MobiDB-lite"/>
    </source>
</evidence>
<proteinExistence type="predicted"/>
<keyword evidence="2" id="KW-0472">Membrane</keyword>
<reference evidence="3 4" key="2">
    <citation type="journal article" date="2017" name="Int. J. Syst. Evol. Microbiol.">
        <title>Mycobacterium stephanolepidis sp. nov., a rapidly growing species related to Mycobacterium chelonae, isolated from marine teleost fish, Stephanolepis cirrhifer.</title>
        <authorList>
            <person name="Fukano H."/>
            <person name="Wada S."/>
            <person name="Kurata O."/>
            <person name="Katayama K."/>
            <person name="Fujiwara N."/>
            <person name="Hoshino Y."/>
        </authorList>
    </citation>
    <scope>NUCLEOTIDE SEQUENCE [LARGE SCALE GENOMIC DNA]</scope>
    <source>
        <strain evidence="3 4">NJB0901</strain>
    </source>
</reference>
<gene>
    <name evidence="3" type="ORF">MSTE_01171</name>
</gene>
<keyword evidence="4" id="KW-1185">Reference proteome</keyword>
<evidence type="ECO:0000313" key="3">
    <source>
        <dbReference type="EMBL" id="BAX96501.1"/>
    </source>
</evidence>
<evidence type="ECO:0000256" key="2">
    <source>
        <dbReference type="SAM" id="Phobius"/>
    </source>
</evidence>
<feature type="region of interest" description="Disordered" evidence="1">
    <location>
        <begin position="56"/>
        <end position="96"/>
    </location>
</feature>
<evidence type="ECO:0000313" key="4">
    <source>
        <dbReference type="Proteomes" id="UP000217954"/>
    </source>
</evidence>
<dbReference type="Proteomes" id="UP000217954">
    <property type="component" value="Chromosome"/>
</dbReference>
<organism evidence="3 4">
    <name type="scientific">[Mycobacterium] stephanolepidis</name>
    <dbReference type="NCBI Taxonomy" id="1520670"/>
    <lineage>
        <taxon>Bacteria</taxon>
        <taxon>Bacillati</taxon>
        <taxon>Actinomycetota</taxon>
        <taxon>Actinomycetes</taxon>
        <taxon>Mycobacteriales</taxon>
        <taxon>Mycobacteriaceae</taxon>
        <taxon>Mycobacteroides</taxon>
    </lineage>
</organism>
<sequence length="96" mass="10262">MMLMDAVLVLADEKSPSNIGPDFGKAGPFGLTVVVLLLVGTFFLIRSMNAHLRKLPETFDPEHPEPDQAVDDGTVGTAAEEPEKPSGAADQRGDDR</sequence>
<feature type="compositionally biased region" description="Basic and acidic residues" evidence="1">
    <location>
        <begin position="56"/>
        <end position="66"/>
    </location>
</feature>
<protein>
    <submittedName>
        <fullName evidence="3">Uncharacterized protein</fullName>
    </submittedName>
</protein>
<dbReference type="RefSeq" id="WP_096499671.1">
    <property type="nucleotide sequence ID" value="NZ_AP018165.1"/>
</dbReference>
<dbReference type="AlphaFoldDB" id="A0A1Z4EU66"/>
<keyword evidence="2" id="KW-0812">Transmembrane</keyword>
<feature type="transmembrane region" description="Helical" evidence="2">
    <location>
        <begin position="26"/>
        <end position="45"/>
    </location>
</feature>
<keyword evidence="2" id="KW-1133">Transmembrane helix</keyword>
<accession>A0A1Z4EU66</accession>